<dbReference type="PROSITE" id="PS51644">
    <property type="entry name" value="HTH_OST"/>
    <property type="match status" value="2"/>
</dbReference>
<dbReference type="PANTHER" id="PTHR14379">
    <property type="entry name" value="LIMKAIN B LKAP"/>
    <property type="match status" value="1"/>
</dbReference>
<dbReference type="InterPro" id="IPR021139">
    <property type="entry name" value="NYN"/>
</dbReference>
<dbReference type="CDD" id="cd08824">
    <property type="entry name" value="LOTUS"/>
    <property type="match status" value="2"/>
</dbReference>
<gene>
    <name evidence="3" type="ORF">BUALT_Bualt19G0109000</name>
</gene>
<dbReference type="Gene3D" id="3.40.50.1010">
    <property type="entry name" value="5'-nuclease"/>
    <property type="match status" value="1"/>
</dbReference>
<dbReference type="GO" id="GO:0010468">
    <property type="term" value="P:regulation of gene expression"/>
    <property type="evidence" value="ECO:0007669"/>
    <property type="project" value="InterPro"/>
</dbReference>
<dbReference type="GO" id="GO:0005777">
    <property type="term" value="C:peroxisome"/>
    <property type="evidence" value="ECO:0007669"/>
    <property type="project" value="InterPro"/>
</dbReference>
<dbReference type="GO" id="GO:0004540">
    <property type="term" value="F:RNA nuclease activity"/>
    <property type="evidence" value="ECO:0007669"/>
    <property type="project" value="InterPro"/>
</dbReference>
<dbReference type="InterPro" id="IPR041966">
    <property type="entry name" value="LOTUS-like"/>
</dbReference>
<dbReference type="Pfam" id="PF01936">
    <property type="entry name" value="NYN"/>
    <property type="match status" value="1"/>
</dbReference>
<dbReference type="PANTHER" id="PTHR14379:SF82">
    <property type="entry name" value="OS08G0230500 PROTEIN"/>
    <property type="match status" value="1"/>
</dbReference>
<evidence type="ECO:0000259" key="2">
    <source>
        <dbReference type="PROSITE" id="PS51644"/>
    </source>
</evidence>
<feature type="region of interest" description="Disordered" evidence="1">
    <location>
        <begin position="250"/>
        <end position="275"/>
    </location>
</feature>
<evidence type="ECO:0000313" key="4">
    <source>
        <dbReference type="Proteomes" id="UP000826271"/>
    </source>
</evidence>
<keyword evidence="4" id="KW-1185">Reference proteome</keyword>
<name>A0AAV6W3C6_9LAMI</name>
<dbReference type="EMBL" id="WHWC01000019">
    <property type="protein sequence ID" value="KAG8364254.1"/>
    <property type="molecule type" value="Genomic_DNA"/>
</dbReference>
<feature type="domain" description="HTH OST-type" evidence="2">
    <location>
        <begin position="166"/>
        <end position="238"/>
    </location>
</feature>
<dbReference type="Gene3D" id="3.30.420.610">
    <property type="entry name" value="LOTUS domain-like"/>
    <property type="match status" value="2"/>
</dbReference>
<comment type="caution">
    <text evidence="3">The sequence shown here is derived from an EMBL/GenBank/DDBJ whole genome shotgun (WGS) entry which is preliminary data.</text>
</comment>
<evidence type="ECO:0000313" key="3">
    <source>
        <dbReference type="EMBL" id="KAG8364254.1"/>
    </source>
</evidence>
<sequence>MAILWDIENCPIPSDIHPEDVAINIRITLRVHLAIDGSITMFSAYSDFNAFLRRLREGCQRTGFKLIDVPNGRKDAAEKAILVDMFLFAIDNPPPSSIMLISGDVDFAPALHVLGQRGFVWHWPSVARGEGFVLPAQSLIPPRDGLLMGCQDEEESIAYKGISRGDLNCLKGQLVNLLELFDGIVPLTRLPAEYQKTFGKPLFVSEYRTFKLVNLIKKMNDAIGLEGKGQNKFVCLRNTNSGPICPPVRKDKKGKECRDDNDDVTAEAGSSDEFSDDERVVIEVNDDRYNMDIRGCSQNIDQSLNKFKCELQEILVSCSCRIFLGCFEAIYQQRYKREMNYESFGVNSLEELLEKVKDVVILQEEPM</sequence>
<dbReference type="InterPro" id="IPR024768">
    <property type="entry name" value="Marf1"/>
</dbReference>
<accession>A0AAV6W3C6</accession>
<organism evidence="3 4">
    <name type="scientific">Buddleja alternifolia</name>
    <dbReference type="NCBI Taxonomy" id="168488"/>
    <lineage>
        <taxon>Eukaryota</taxon>
        <taxon>Viridiplantae</taxon>
        <taxon>Streptophyta</taxon>
        <taxon>Embryophyta</taxon>
        <taxon>Tracheophyta</taxon>
        <taxon>Spermatophyta</taxon>
        <taxon>Magnoliopsida</taxon>
        <taxon>eudicotyledons</taxon>
        <taxon>Gunneridae</taxon>
        <taxon>Pentapetalae</taxon>
        <taxon>asterids</taxon>
        <taxon>lamiids</taxon>
        <taxon>Lamiales</taxon>
        <taxon>Scrophulariaceae</taxon>
        <taxon>Buddlejeae</taxon>
        <taxon>Buddleja</taxon>
    </lineage>
</organism>
<dbReference type="InterPro" id="IPR025605">
    <property type="entry name" value="OST-HTH/LOTUS_dom"/>
</dbReference>
<feature type="domain" description="HTH OST-type" evidence="2">
    <location>
        <begin position="303"/>
        <end position="367"/>
    </location>
</feature>
<dbReference type="Pfam" id="PF12872">
    <property type="entry name" value="OST-HTH"/>
    <property type="match status" value="2"/>
</dbReference>
<dbReference type="CDD" id="cd10910">
    <property type="entry name" value="PIN_limkain_b1_N_like"/>
    <property type="match status" value="1"/>
</dbReference>
<evidence type="ECO:0000256" key="1">
    <source>
        <dbReference type="SAM" id="MobiDB-lite"/>
    </source>
</evidence>
<dbReference type="Proteomes" id="UP000826271">
    <property type="component" value="Unassembled WGS sequence"/>
</dbReference>
<dbReference type="AlphaFoldDB" id="A0AAV6W3C6"/>
<protein>
    <recommendedName>
        <fullName evidence="2">HTH OST-type domain-containing protein</fullName>
    </recommendedName>
</protein>
<proteinExistence type="predicted"/>
<reference evidence="3" key="1">
    <citation type="submission" date="2019-10" db="EMBL/GenBank/DDBJ databases">
        <authorList>
            <person name="Zhang R."/>
            <person name="Pan Y."/>
            <person name="Wang J."/>
            <person name="Ma R."/>
            <person name="Yu S."/>
        </authorList>
    </citation>
    <scope>NUCLEOTIDE SEQUENCE</scope>
    <source>
        <strain evidence="3">LA-IB0</strain>
        <tissue evidence="3">Leaf</tissue>
    </source>
</reference>